<name>A0A3P4B3I3_9BURK</name>
<comment type="similarity">
    <text evidence="2">Belongs to the FAD-binding oxidoreductase/transferase type 4 family.</text>
</comment>
<dbReference type="InterPro" id="IPR006094">
    <property type="entry name" value="Oxid_FAD_bind_N"/>
</dbReference>
<proteinExistence type="inferred from homology"/>
<dbReference type="InterPro" id="IPR016169">
    <property type="entry name" value="FAD-bd_PCMH_sub2"/>
</dbReference>
<comment type="cofactor">
    <cofactor evidence="1">
        <name>FAD</name>
        <dbReference type="ChEBI" id="CHEBI:57692"/>
    </cofactor>
</comment>
<dbReference type="PANTHER" id="PTHR11748">
    <property type="entry name" value="D-LACTATE DEHYDROGENASE"/>
    <property type="match status" value="1"/>
</dbReference>
<gene>
    <name evidence="9" type="primary">pchF</name>
    <name evidence="9" type="ORF">PIGHUM_02943</name>
</gene>
<keyword evidence="6 9" id="KW-0560">Oxidoreductase</keyword>
<feature type="domain" description="FAD-binding PCMH-type" evidence="8">
    <location>
        <begin position="41"/>
        <end position="217"/>
    </location>
</feature>
<dbReference type="Proteomes" id="UP000277294">
    <property type="component" value="Unassembled WGS sequence"/>
</dbReference>
<evidence type="ECO:0000259" key="8">
    <source>
        <dbReference type="PROSITE" id="PS51387"/>
    </source>
</evidence>
<dbReference type="GO" id="GO:0004458">
    <property type="term" value="F:D-lactate dehydrogenase (cytochrome) activity"/>
    <property type="evidence" value="ECO:0007669"/>
    <property type="project" value="UniProtKB-EC"/>
</dbReference>
<organism evidence="9 10">
    <name type="scientific">Pigmentiphaga humi</name>
    <dbReference type="NCBI Taxonomy" id="2478468"/>
    <lineage>
        <taxon>Bacteria</taxon>
        <taxon>Pseudomonadati</taxon>
        <taxon>Pseudomonadota</taxon>
        <taxon>Betaproteobacteria</taxon>
        <taxon>Burkholderiales</taxon>
        <taxon>Alcaligenaceae</taxon>
        <taxon>Pigmentiphaga</taxon>
    </lineage>
</organism>
<evidence type="ECO:0000313" key="10">
    <source>
        <dbReference type="Proteomes" id="UP000277294"/>
    </source>
</evidence>
<evidence type="ECO:0000256" key="7">
    <source>
        <dbReference type="ARBA" id="ARBA00038897"/>
    </source>
</evidence>
<dbReference type="InterPro" id="IPR004113">
    <property type="entry name" value="FAD-bd_oxidored_4_C"/>
</dbReference>
<dbReference type="GO" id="GO:0008720">
    <property type="term" value="F:D-lactate dehydrogenase (NAD+) activity"/>
    <property type="evidence" value="ECO:0007669"/>
    <property type="project" value="TreeGrafter"/>
</dbReference>
<dbReference type="RefSeq" id="WP_160142282.1">
    <property type="nucleotide sequence ID" value="NZ_UWPJ01000023.1"/>
</dbReference>
<dbReference type="EC" id="1.1.2.4" evidence="7"/>
<dbReference type="EMBL" id="UWPJ01000023">
    <property type="protein sequence ID" value="VCU70864.1"/>
    <property type="molecule type" value="Genomic_DNA"/>
</dbReference>
<evidence type="ECO:0000256" key="2">
    <source>
        <dbReference type="ARBA" id="ARBA00008000"/>
    </source>
</evidence>
<reference evidence="9 10" key="1">
    <citation type="submission" date="2018-10" db="EMBL/GenBank/DDBJ databases">
        <authorList>
            <person name="Criscuolo A."/>
        </authorList>
    </citation>
    <scope>NUCLEOTIDE SEQUENCE [LARGE SCALE GENOMIC DNA]</scope>
    <source>
        <strain evidence="9">DnA1</strain>
    </source>
</reference>
<evidence type="ECO:0000256" key="3">
    <source>
        <dbReference type="ARBA" id="ARBA00022630"/>
    </source>
</evidence>
<dbReference type="AlphaFoldDB" id="A0A3P4B3I3"/>
<dbReference type="Gene3D" id="3.30.43.10">
    <property type="entry name" value="Uridine Diphospho-n-acetylenolpyruvylglucosamine Reductase, domain 2"/>
    <property type="match status" value="1"/>
</dbReference>
<keyword evidence="10" id="KW-1185">Reference proteome</keyword>
<dbReference type="InterPro" id="IPR016166">
    <property type="entry name" value="FAD-bd_PCMH"/>
</dbReference>
<dbReference type="Gene3D" id="3.30.465.10">
    <property type="match status" value="1"/>
</dbReference>
<keyword evidence="5" id="KW-0809">Transit peptide</keyword>
<keyword evidence="4" id="KW-0274">FAD</keyword>
<evidence type="ECO:0000256" key="4">
    <source>
        <dbReference type="ARBA" id="ARBA00022827"/>
    </source>
</evidence>
<accession>A0A3P4B3I3</accession>
<sequence>MMPLLPHALLDTLRAIVGPQHVSTTADDLANASIDLIDWPGQMPAACIVRPADRAQVAGVVRALPQDVPVIPRGAGLSYSGGAVPHGPAVLLDLRRLDEIEIHPQDLVARVGAGTTWEQLARQLAEHGLRTVQHPPISGVHTTVGGAAAQGMPGGLDGVAGLVVVLANGAILPAGAAAQPGSPPFQRYWGPDLTGLFLGDCGALGIKTDIVLRLAPLRPVRFASFACDGDAACVALMTELLRQGMVYRAFANSSSRQPGQEPAWQLHAVVEGVNDAAAEAALDAVRALCRNRAREIDATIPGKLHAKPFSVRGFLGIEGQRWLPVHGVLPFSATLACVRQLRTLLDARQRSLADNGIFHTLALSSVGPYVTVEPMLYWHDALTSLHEEYLNETNRARFAGRMDNQAARTLVKTVREELRDAMDAHGAVHAQIGRYFSYLDRLAPESADMMRQVKLLLDPERRLNPGVLGL</sequence>
<evidence type="ECO:0000256" key="5">
    <source>
        <dbReference type="ARBA" id="ARBA00022946"/>
    </source>
</evidence>
<dbReference type="Pfam" id="PF02913">
    <property type="entry name" value="FAD-oxidase_C"/>
    <property type="match status" value="1"/>
</dbReference>
<protein>
    <recommendedName>
        <fullName evidence="7">D-lactate dehydrogenase (cytochrome)</fullName>
        <ecNumber evidence="7">1.1.2.4</ecNumber>
    </recommendedName>
</protein>
<dbReference type="GO" id="GO:1903457">
    <property type="term" value="P:lactate catabolic process"/>
    <property type="evidence" value="ECO:0007669"/>
    <property type="project" value="TreeGrafter"/>
</dbReference>
<evidence type="ECO:0000313" key="9">
    <source>
        <dbReference type="EMBL" id="VCU70864.1"/>
    </source>
</evidence>
<dbReference type="GO" id="GO:0071949">
    <property type="term" value="F:FAD binding"/>
    <property type="evidence" value="ECO:0007669"/>
    <property type="project" value="InterPro"/>
</dbReference>
<evidence type="ECO:0000256" key="1">
    <source>
        <dbReference type="ARBA" id="ARBA00001974"/>
    </source>
</evidence>
<dbReference type="InterPro" id="IPR016164">
    <property type="entry name" value="FAD-linked_Oxase-like_C"/>
</dbReference>
<evidence type="ECO:0000256" key="6">
    <source>
        <dbReference type="ARBA" id="ARBA00023002"/>
    </source>
</evidence>
<dbReference type="InterPro" id="IPR036318">
    <property type="entry name" value="FAD-bd_PCMH-like_sf"/>
</dbReference>
<dbReference type="InterPro" id="IPR016167">
    <property type="entry name" value="FAD-bd_PCMH_sub1"/>
</dbReference>
<dbReference type="PANTHER" id="PTHR11748:SF111">
    <property type="entry name" value="D-LACTATE DEHYDROGENASE, MITOCHONDRIAL-RELATED"/>
    <property type="match status" value="1"/>
</dbReference>
<dbReference type="PROSITE" id="PS51387">
    <property type="entry name" value="FAD_PCMH"/>
    <property type="match status" value="1"/>
</dbReference>
<dbReference type="Pfam" id="PF01565">
    <property type="entry name" value="FAD_binding_4"/>
    <property type="match status" value="1"/>
</dbReference>
<dbReference type="SUPFAM" id="SSF56176">
    <property type="entry name" value="FAD-binding/transporter-associated domain-like"/>
    <property type="match status" value="1"/>
</dbReference>
<keyword evidence="3" id="KW-0285">Flavoprotein</keyword>
<dbReference type="SUPFAM" id="SSF55103">
    <property type="entry name" value="FAD-linked oxidases, C-terminal domain"/>
    <property type="match status" value="1"/>
</dbReference>
<dbReference type="OrthoDB" id="9811557at2"/>